<dbReference type="Proteomes" id="UP001558101">
    <property type="component" value="Unassembled WGS sequence"/>
</dbReference>
<sequence>MRSHLFLLARQRPPVPVGHQWCQGSPLVRRLLDDLQLRPAYVMNLRWDIIAWNPAADLLFAIGDRPAEQRNMLRMLFADPQLNQGLVGWPAQAPRVLASVSRACAPAPGDVPLPLRGHALGPG</sequence>
<comment type="caution">
    <text evidence="2">The sequence shown here is derived from an EMBL/GenBank/DDBJ whole genome shotgun (WGS) entry which is preliminary data.</text>
</comment>
<dbReference type="Pfam" id="PF17765">
    <property type="entry name" value="MLTR_LBD"/>
    <property type="match status" value="1"/>
</dbReference>
<gene>
    <name evidence="2" type="ORF">AB4M04_26190</name>
</gene>
<dbReference type="PANTHER" id="PTHR35010">
    <property type="entry name" value="BLL4672 PROTEIN-RELATED"/>
    <property type="match status" value="1"/>
</dbReference>
<feature type="non-terminal residue" evidence="2">
    <location>
        <position position="123"/>
    </location>
</feature>
<keyword evidence="3" id="KW-1185">Reference proteome</keyword>
<name>A0ABV3UPR2_9GAMM</name>
<protein>
    <submittedName>
        <fullName evidence="2">Transcriptional regulator</fullName>
    </submittedName>
</protein>
<evidence type="ECO:0000313" key="2">
    <source>
        <dbReference type="EMBL" id="MEX3175539.1"/>
    </source>
</evidence>
<reference evidence="2 3" key="1">
    <citation type="submission" date="2024-07" db="EMBL/GenBank/DDBJ databases">
        <title>Genomes of novel Serratia strains from suburban soil.</title>
        <authorList>
            <person name="Markert E.X."/>
            <person name="Severe K."/>
            <person name="Severe L."/>
            <person name="Twing K.I."/>
            <person name="Ward L.M."/>
        </authorList>
    </citation>
    <scope>NUCLEOTIDE SEQUENCE [LARGE SCALE GENOMIC DNA]</scope>
    <source>
        <strain evidence="2 3">3C-UT</strain>
    </source>
</reference>
<dbReference type="Gene3D" id="3.30.450.180">
    <property type="match status" value="1"/>
</dbReference>
<evidence type="ECO:0000259" key="1">
    <source>
        <dbReference type="Pfam" id="PF17765"/>
    </source>
</evidence>
<accession>A0ABV3UPR2</accession>
<evidence type="ECO:0000313" key="3">
    <source>
        <dbReference type="Proteomes" id="UP001558101"/>
    </source>
</evidence>
<dbReference type="EMBL" id="JBFQXQ010000140">
    <property type="protein sequence ID" value="MEX3175539.1"/>
    <property type="molecule type" value="Genomic_DNA"/>
</dbReference>
<proteinExistence type="predicted"/>
<organism evidence="2 3">
    <name type="scientific">Serratia quinivorans</name>
    <dbReference type="NCBI Taxonomy" id="137545"/>
    <lineage>
        <taxon>Bacteria</taxon>
        <taxon>Pseudomonadati</taxon>
        <taxon>Pseudomonadota</taxon>
        <taxon>Gammaproteobacteria</taxon>
        <taxon>Enterobacterales</taxon>
        <taxon>Yersiniaceae</taxon>
        <taxon>Serratia</taxon>
    </lineage>
</organism>
<feature type="domain" description="MmyB-like transcription regulator ligand binding" evidence="1">
    <location>
        <begin position="26"/>
        <end position="110"/>
    </location>
</feature>
<dbReference type="InterPro" id="IPR041413">
    <property type="entry name" value="MLTR_LBD"/>
</dbReference>